<keyword evidence="14" id="KW-0539">Nucleus</keyword>
<dbReference type="GO" id="GO:0006909">
    <property type="term" value="P:phagocytosis"/>
    <property type="evidence" value="ECO:0007669"/>
    <property type="project" value="TreeGrafter"/>
</dbReference>
<dbReference type="GO" id="GO:0005634">
    <property type="term" value="C:nucleus"/>
    <property type="evidence" value="ECO:0007669"/>
    <property type="project" value="UniProtKB-SubCell"/>
</dbReference>
<comment type="domain">
    <text evidence="17">The full-length protein can bind eight Ca(2+) ions via the annexin repeats. Calcium binding causes a major conformation change that modifies dimer contacts and leads to surface exposure of the N-terminal phosphorylation sites; in the absence of Ca(2+), these sites are buried in the interior of the protein core. The N-terminal region becomes disordered in response to calcium-binding.</text>
</comment>
<dbReference type="Gene3D" id="1.10.220.10">
    <property type="entry name" value="Annexin"/>
    <property type="match status" value="4"/>
</dbReference>
<evidence type="ECO:0000256" key="9">
    <source>
        <dbReference type="ARBA" id="ARBA00022837"/>
    </source>
</evidence>
<organism evidence="18 19">
    <name type="scientific">Megalops atlanticus</name>
    <name type="common">Tarpon</name>
    <name type="synonym">Clupea gigantea</name>
    <dbReference type="NCBI Taxonomy" id="7932"/>
    <lineage>
        <taxon>Eukaryota</taxon>
        <taxon>Metazoa</taxon>
        <taxon>Chordata</taxon>
        <taxon>Craniata</taxon>
        <taxon>Vertebrata</taxon>
        <taxon>Euteleostomi</taxon>
        <taxon>Actinopterygii</taxon>
        <taxon>Neopterygii</taxon>
        <taxon>Teleostei</taxon>
        <taxon>Elopiformes</taxon>
        <taxon>Megalopidae</taxon>
        <taxon>Megalops</taxon>
    </lineage>
</organism>
<proteinExistence type="inferred from homology"/>
<dbReference type="GO" id="GO:0071385">
    <property type="term" value="P:cellular response to glucocorticoid stimulus"/>
    <property type="evidence" value="ECO:0007669"/>
    <property type="project" value="TreeGrafter"/>
</dbReference>
<evidence type="ECO:0000313" key="19">
    <source>
        <dbReference type="Proteomes" id="UP001046870"/>
    </source>
</evidence>
<keyword evidence="15" id="KW-0966">Cell projection</keyword>
<evidence type="ECO:0000256" key="7">
    <source>
        <dbReference type="ARBA" id="ARBA00022490"/>
    </source>
</evidence>
<dbReference type="GO" id="GO:0001786">
    <property type="term" value="F:phosphatidylserine binding"/>
    <property type="evidence" value="ECO:0007669"/>
    <property type="project" value="TreeGrafter"/>
</dbReference>
<dbReference type="PRINTS" id="PR00196">
    <property type="entry name" value="ANNEXIN"/>
</dbReference>
<keyword evidence="13 17" id="KW-0041">Annexin</keyword>
<dbReference type="GO" id="GO:0005929">
    <property type="term" value="C:cilium"/>
    <property type="evidence" value="ECO:0007669"/>
    <property type="project" value="UniProtKB-SubCell"/>
</dbReference>
<dbReference type="InterPro" id="IPR018502">
    <property type="entry name" value="Annexin_repeat"/>
</dbReference>
<keyword evidence="6" id="KW-1003">Cell membrane</keyword>
<comment type="caution">
    <text evidence="18">The sequence shown here is derived from an EMBL/GenBank/DDBJ whole genome shotgun (WGS) entry which is preliminary data.</text>
</comment>
<dbReference type="Pfam" id="PF00191">
    <property type="entry name" value="Annexin"/>
    <property type="match status" value="4"/>
</dbReference>
<evidence type="ECO:0000256" key="1">
    <source>
        <dbReference type="ARBA" id="ARBA00004123"/>
    </source>
</evidence>
<name>A0A9D3Q306_MEGAT</name>
<dbReference type="GO" id="GO:0007165">
    <property type="term" value="P:signal transduction"/>
    <property type="evidence" value="ECO:0007669"/>
    <property type="project" value="TreeGrafter"/>
</dbReference>
<evidence type="ECO:0000256" key="10">
    <source>
        <dbReference type="ARBA" id="ARBA00023005"/>
    </source>
</evidence>
<dbReference type="EMBL" id="JAFDVH010000006">
    <property type="protein sequence ID" value="KAG7476279.1"/>
    <property type="molecule type" value="Genomic_DNA"/>
</dbReference>
<dbReference type="GO" id="GO:0016323">
    <property type="term" value="C:basolateral plasma membrane"/>
    <property type="evidence" value="ECO:0007669"/>
    <property type="project" value="UniProtKB-SubCell"/>
</dbReference>
<dbReference type="InterPro" id="IPR002388">
    <property type="entry name" value="ANX1"/>
</dbReference>
<dbReference type="PANTHER" id="PTHR10502">
    <property type="entry name" value="ANNEXIN"/>
    <property type="match status" value="1"/>
</dbReference>
<keyword evidence="7" id="KW-0963">Cytoplasm</keyword>
<accession>A0A9D3Q306</accession>
<comment type="similarity">
    <text evidence="5 17">Belongs to the annexin family.</text>
</comment>
<dbReference type="FunFam" id="1.10.220.10:FF:000003">
    <property type="entry name" value="Annexin"/>
    <property type="match status" value="1"/>
</dbReference>
<dbReference type="PANTHER" id="PTHR10502:SF17">
    <property type="entry name" value="ANNEXIN A1"/>
    <property type="match status" value="1"/>
</dbReference>
<keyword evidence="16 17" id="KW-0111">Calcium/phospholipid-binding</keyword>
<comment type="subcellular location">
    <subcellularLocation>
        <location evidence="3">Basolateral cell membrane</location>
    </subcellularLocation>
    <subcellularLocation>
        <location evidence="2">Cell projection</location>
        <location evidence="2">Cilium</location>
    </subcellularLocation>
    <subcellularLocation>
        <location evidence="4">Cytoplasm</location>
    </subcellularLocation>
    <subcellularLocation>
        <location evidence="1">Nucleus</location>
    </subcellularLocation>
</comment>
<keyword evidence="10" id="KW-0593">Phospholipase A2 inhibitor</keyword>
<dbReference type="AlphaFoldDB" id="A0A9D3Q306"/>
<dbReference type="GO" id="GO:0005544">
    <property type="term" value="F:calcium-dependent phospholipid binding"/>
    <property type="evidence" value="ECO:0007669"/>
    <property type="project" value="UniProtKB-KW"/>
</dbReference>
<dbReference type="Proteomes" id="UP001046870">
    <property type="component" value="Chromosome 6"/>
</dbReference>
<evidence type="ECO:0000256" key="4">
    <source>
        <dbReference type="ARBA" id="ARBA00004496"/>
    </source>
</evidence>
<dbReference type="InterPro" id="IPR037104">
    <property type="entry name" value="Annexin_sf"/>
</dbReference>
<keyword evidence="19" id="KW-1185">Reference proteome</keyword>
<dbReference type="GO" id="GO:0005737">
    <property type="term" value="C:cytoplasm"/>
    <property type="evidence" value="ECO:0007669"/>
    <property type="project" value="UniProtKB-SubCell"/>
</dbReference>
<evidence type="ECO:0000256" key="13">
    <source>
        <dbReference type="ARBA" id="ARBA00023216"/>
    </source>
</evidence>
<dbReference type="GO" id="GO:0005509">
    <property type="term" value="F:calcium ion binding"/>
    <property type="evidence" value="ECO:0007669"/>
    <property type="project" value="InterPro"/>
</dbReference>
<dbReference type="InterPro" id="IPR018252">
    <property type="entry name" value="Annexin_repeat_CS"/>
</dbReference>
<dbReference type="FunFam" id="1.10.220.10:FF:000007">
    <property type="entry name" value="Annexin"/>
    <property type="match status" value="1"/>
</dbReference>
<keyword evidence="12" id="KW-0472">Membrane</keyword>
<evidence type="ECO:0000256" key="3">
    <source>
        <dbReference type="ARBA" id="ARBA00004187"/>
    </source>
</evidence>
<evidence type="ECO:0000256" key="15">
    <source>
        <dbReference type="ARBA" id="ARBA00023273"/>
    </source>
</evidence>
<evidence type="ECO:0000256" key="8">
    <source>
        <dbReference type="ARBA" id="ARBA00022737"/>
    </source>
</evidence>
<evidence type="ECO:0000256" key="2">
    <source>
        <dbReference type="ARBA" id="ARBA00004138"/>
    </source>
</evidence>
<evidence type="ECO:0000256" key="17">
    <source>
        <dbReference type="RuleBase" id="RU003540"/>
    </source>
</evidence>
<protein>
    <recommendedName>
        <fullName evidence="17">Annexin</fullName>
    </recommendedName>
</protein>
<dbReference type="OrthoDB" id="37886at2759"/>
<evidence type="ECO:0000256" key="6">
    <source>
        <dbReference type="ARBA" id="ARBA00022475"/>
    </source>
</evidence>
<sequence>MLHLSVLPHSFSLRPPELCHTEGPAFTMAFLKEFLRQLIHLDTPDEAVTTYQGTVTPYSPFSASHDAAILDKAIKAKGVDEATIMDLLVKRSNSQRQEIKAAYQQACGREALDAALASALRGDLEDLALALLRTPAQYDAQRMKKAMQGLGTNEDVLVEILTSRTNKEIRELKTAYKEEYQAELEDDIKAETSGDFRTALLSLCKASRSEDYTVNKPLADSDAQALYEAGEKKRGTDCTVFIDILTTRSAPQLRRTFKRYTKYSKLDVSAALDSELRGDIEDCLTTIVKCAGSKSAFFAEKLHSAMKGLGTRTDTLIRVLVSRSEVDLKMVKEKYKRQYGHSLQQDIRADVSGDLEAVLVALCGGDN</sequence>
<dbReference type="SMART" id="SM00335">
    <property type="entry name" value="ANX"/>
    <property type="match status" value="4"/>
</dbReference>
<evidence type="ECO:0000256" key="11">
    <source>
        <dbReference type="ARBA" id="ARBA00023069"/>
    </source>
</evidence>
<keyword evidence="8 17" id="KW-0677">Repeat</keyword>
<evidence type="ECO:0000256" key="12">
    <source>
        <dbReference type="ARBA" id="ARBA00023136"/>
    </source>
</evidence>
<dbReference type="GO" id="GO:0019834">
    <property type="term" value="F:phospholipase A2 inhibitor activity"/>
    <property type="evidence" value="ECO:0007669"/>
    <property type="project" value="UniProtKB-KW"/>
</dbReference>
<evidence type="ECO:0000256" key="14">
    <source>
        <dbReference type="ARBA" id="ARBA00023242"/>
    </source>
</evidence>
<dbReference type="FunFam" id="1.10.220.10:FF:000001">
    <property type="entry name" value="Annexin"/>
    <property type="match status" value="1"/>
</dbReference>
<dbReference type="FunFam" id="1.10.220.10:FF:000002">
    <property type="entry name" value="Annexin"/>
    <property type="match status" value="1"/>
</dbReference>
<dbReference type="PROSITE" id="PS00223">
    <property type="entry name" value="ANNEXIN_1"/>
    <property type="match status" value="2"/>
</dbReference>
<dbReference type="SUPFAM" id="SSF47874">
    <property type="entry name" value="Annexin"/>
    <property type="match status" value="1"/>
</dbReference>
<evidence type="ECO:0000313" key="18">
    <source>
        <dbReference type="EMBL" id="KAG7476279.1"/>
    </source>
</evidence>
<gene>
    <name evidence="18" type="ORF">MATL_G00081190</name>
</gene>
<dbReference type="PROSITE" id="PS51897">
    <property type="entry name" value="ANNEXIN_2"/>
    <property type="match status" value="4"/>
</dbReference>
<dbReference type="PRINTS" id="PR00197">
    <property type="entry name" value="ANNEXINI"/>
</dbReference>
<dbReference type="GO" id="GO:0012506">
    <property type="term" value="C:vesicle membrane"/>
    <property type="evidence" value="ECO:0007669"/>
    <property type="project" value="TreeGrafter"/>
</dbReference>
<dbReference type="InterPro" id="IPR001464">
    <property type="entry name" value="Annexin"/>
</dbReference>
<keyword evidence="11" id="KW-0969">Cilium</keyword>
<evidence type="ECO:0000256" key="16">
    <source>
        <dbReference type="ARBA" id="ARBA00023302"/>
    </source>
</evidence>
<evidence type="ECO:0000256" key="5">
    <source>
        <dbReference type="ARBA" id="ARBA00007831"/>
    </source>
</evidence>
<keyword evidence="9 17" id="KW-0106">Calcium</keyword>
<reference evidence="18" key="1">
    <citation type="submission" date="2021-01" db="EMBL/GenBank/DDBJ databases">
        <authorList>
            <person name="Zahm M."/>
            <person name="Roques C."/>
            <person name="Cabau C."/>
            <person name="Klopp C."/>
            <person name="Donnadieu C."/>
            <person name="Jouanno E."/>
            <person name="Lampietro C."/>
            <person name="Louis A."/>
            <person name="Herpin A."/>
            <person name="Echchiki A."/>
            <person name="Berthelot C."/>
            <person name="Parey E."/>
            <person name="Roest-Crollius H."/>
            <person name="Braasch I."/>
            <person name="Postlethwait J."/>
            <person name="Bobe J."/>
            <person name="Montfort J."/>
            <person name="Bouchez O."/>
            <person name="Begum T."/>
            <person name="Mejri S."/>
            <person name="Adams A."/>
            <person name="Chen W.-J."/>
            <person name="Guiguen Y."/>
        </authorList>
    </citation>
    <scope>NUCLEOTIDE SEQUENCE</scope>
    <source>
        <strain evidence="18">YG-15Mar2019-1</strain>
        <tissue evidence="18">Brain</tissue>
    </source>
</reference>